<organism evidence="2 3">
    <name type="scientific">Leucobacter exalbidus</name>
    <dbReference type="NCBI Taxonomy" id="662960"/>
    <lineage>
        <taxon>Bacteria</taxon>
        <taxon>Bacillati</taxon>
        <taxon>Actinomycetota</taxon>
        <taxon>Actinomycetes</taxon>
        <taxon>Micrococcales</taxon>
        <taxon>Microbacteriaceae</taxon>
        <taxon>Leucobacter</taxon>
    </lineage>
</organism>
<evidence type="ECO:0000256" key="1">
    <source>
        <dbReference type="SAM" id="Phobius"/>
    </source>
</evidence>
<dbReference type="EMBL" id="JAFIDA010000001">
    <property type="protein sequence ID" value="MBP1327208.1"/>
    <property type="molecule type" value="Genomic_DNA"/>
</dbReference>
<dbReference type="RefSeq" id="WP_209705995.1">
    <property type="nucleotide sequence ID" value="NZ_JAFIDA010000001.1"/>
</dbReference>
<evidence type="ECO:0000313" key="3">
    <source>
        <dbReference type="Proteomes" id="UP000675163"/>
    </source>
</evidence>
<keyword evidence="1" id="KW-0472">Membrane</keyword>
<accession>A0A940PUS0</accession>
<feature type="transmembrane region" description="Helical" evidence="1">
    <location>
        <begin position="38"/>
        <end position="59"/>
    </location>
</feature>
<name>A0A940PUS0_9MICO</name>
<comment type="caution">
    <text evidence="2">The sequence shown here is derived from an EMBL/GenBank/DDBJ whole genome shotgun (WGS) entry which is preliminary data.</text>
</comment>
<protein>
    <recommendedName>
        <fullName evidence="4">5-bromo-4-chloroindolyl phosphate hydrolysis protein</fullName>
    </recommendedName>
</protein>
<proteinExistence type="predicted"/>
<gene>
    <name evidence="2" type="ORF">JOF28_002440</name>
</gene>
<evidence type="ECO:0000313" key="2">
    <source>
        <dbReference type="EMBL" id="MBP1327208.1"/>
    </source>
</evidence>
<keyword evidence="3" id="KW-1185">Reference proteome</keyword>
<dbReference type="Proteomes" id="UP000675163">
    <property type="component" value="Unassembled WGS sequence"/>
</dbReference>
<keyword evidence="1" id="KW-1133">Transmembrane helix</keyword>
<sequence length="228" mass="24936">MTPLTFRRIRQIATSTGGLIVVVVIVWLDVATGVWQDLVILSGLAAGLVTFVLTVLVLGRIVDRNSARRWAPINRLAITEFLHAIVDDEASEIALGEFVPRTLDLSAALAEGPAADGGHTEAHLGALEHLREQVVTERRALSDALSRWTAFLASSGDNEDILRHIANIALQLDLVRDAALEFERQGSEANYDALRTAVETCNRFSAQLIDELRKRLVLTDEHRAGSLS</sequence>
<reference evidence="2" key="1">
    <citation type="submission" date="2021-02" db="EMBL/GenBank/DDBJ databases">
        <title>Sequencing the genomes of 1000 actinobacteria strains.</title>
        <authorList>
            <person name="Klenk H.-P."/>
        </authorList>
    </citation>
    <scope>NUCLEOTIDE SEQUENCE</scope>
    <source>
        <strain evidence="2">DSM 22850</strain>
    </source>
</reference>
<dbReference type="AlphaFoldDB" id="A0A940PUS0"/>
<feature type="transmembrane region" description="Helical" evidence="1">
    <location>
        <begin position="12"/>
        <end position="32"/>
    </location>
</feature>
<keyword evidence="1" id="KW-0812">Transmembrane</keyword>
<evidence type="ECO:0008006" key="4">
    <source>
        <dbReference type="Google" id="ProtNLM"/>
    </source>
</evidence>